<evidence type="ECO:0000256" key="9">
    <source>
        <dbReference type="ARBA" id="ARBA00023136"/>
    </source>
</evidence>
<evidence type="ECO:0000313" key="14">
    <source>
        <dbReference type="Ensembl" id="ENSSPUP00000008904.1"/>
    </source>
</evidence>
<name>A0A8D0GM08_SPHPU</name>
<keyword evidence="6" id="KW-0963">Cytoplasm</keyword>
<dbReference type="GeneTree" id="ENSGT00940000155880"/>
<feature type="domain" description="Gasdermin PUB" evidence="13">
    <location>
        <begin position="248"/>
        <end position="418"/>
    </location>
</feature>
<dbReference type="Ensembl" id="ENSSPUT00000009498.1">
    <property type="protein sequence ID" value="ENSSPUP00000008904.1"/>
    <property type="gene ID" value="ENSSPUG00000006933.1"/>
</dbReference>
<evidence type="ECO:0000256" key="5">
    <source>
        <dbReference type="ARBA" id="ARBA00022475"/>
    </source>
</evidence>
<dbReference type="GO" id="GO:0005737">
    <property type="term" value="C:cytoplasm"/>
    <property type="evidence" value="ECO:0007669"/>
    <property type="project" value="UniProtKB-SubCell"/>
</dbReference>
<evidence type="ECO:0000256" key="6">
    <source>
        <dbReference type="ARBA" id="ARBA00022490"/>
    </source>
</evidence>
<dbReference type="AlphaFoldDB" id="A0A8D0GM08"/>
<keyword evidence="11" id="KW-0449">Lipoprotein</keyword>
<dbReference type="GO" id="GO:0001786">
    <property type="term" value="F:phosphatidylserine binding"/>
    <property type="evidence" value="ECO:0007669"/>
    <property type="project" value="TreeGrafter"/>
</dbReference>
<keyword evidence="4" id="KW-1134">Transmembrane beta strand</keyword>
<evidence type="ECO:0000256" key="4">
    <source>
        <dbReference type="ARBA" id="ARBA00022452"/>
    </source>
</evidence>
<dbReference type="GO" id="GO:0042742">
    <property type="term" value="P:defense response to bacterium"/>
    <property type="evidence" value="ECO:0007669"/>
    <property type="project" value="TreeGrafter"/>
</dbReference>
<evidence type="ECO:0000259" key="12">
    <source>
        <dbReference type="Pfam" id="PF04598"/>
    </source>
</evidence>
<dbReference type="GO" id="GO:0070273">
    <property type="term" value="F:phosphatidylinositol-4-phosphate binding"/>
    <property type="evidence" value="ECO:0007669"/>
    <property type="project" value="TreeGrafter"/>
</dbReference>
<protein>
    <submittedName>
        <fullName evidence="14">Uncharacterized protein</fullName>
    </submittedName>
</protein>
<reference evidence="14" key="2">
    <citation type="submission" date="2025-09" db="UniProtKB">
        <authorList>
            <consortium name="Ensembl"/>
        </authorList>
    </citation>
    <scope>IDENTIFICATION</scope>
</reference>
<feature type="domain" description="Gasdermin pore forming" evidence="12">
    <location>
        <begin position="1"/>
        <end position="222"/>
    </location>
</feature>
<accession>A0A8D0GM08</accession>
<dbReference type="InterPro" id="IPR041263">
    <property type="entry name" value="Gasdermin_PUB"/>
</dbReference>
<dbReference type="Pfam" id="PF17708">
    <property type="entry name" value="Gasdermin_C"/>
    <property type="match status" value="1"/>
</dbReference>
<evidence type="ECO:0000256" key="1">
    <source>
        <dbReference type="ARBA" id="ARBA00004496"/>
    </source>
</evidence>
<evidence type="ECO:0000256" key="3">
    <source>
        <dbReference type="ARBA" id="ARBA00009279"/>
    </source>
</evidence>
<evidence type="ECO:0000256" key="8">
    <source>
        <dbReference type="ARBA" id="ARBA00022692"/>
    </source>
</evidence>
<dbReference type="Pfam" id="PF04598">
    <property type="entry name" value="Gasdermin"/>
    <property type="match status" value="1"/>
</dbReference>
<keyword evidence="15" id="KW-1185">Reference proteome</keyword>
<proteinExistence type="inferred from homology"/>
<dbReference type="GO" id="GO:0012501">
    <property type="term" value="P:programmed cell death"/>
    <property type="evidence" value="ECO:0007669"/>
    <property type="project" value="UniProtKB-KW"/>
</dbReference>
<dbReference type="GO" id="GO:0070269">
    <property type="term" value="P:pyroptotic inflammatory response"/>
    <property type="evidence" value="ECO:0007669"/>
    <property type="project" value="TreeGrafter"/>
</dbReference>
<dbReference type="PANTHER" id="PTHR16399:SF18">
    <property type="entry name" value="GASDERMIN-A"/>
    <property type="match status" value="1"/>
</dbReference>
<evidence type="ECO:0000259" key="13">
    <source>
        <dbReference type="Pfam" id="PF17708"/>
    </source>
</evidence>
<dbReference type="OMA" id="WTLLEEC"/>
<evidence type="ECO:0000256" key="10">
    <source>
        <dbReference type="ARBA" id="ARBA00023139"/>
    </source>
</evidence>
<keyword evidence="5" id="KW-1003">Cell membrane</keyword>
<sequence>MFHRVAKQIASEMDPDGRFIAISSLVVADNYQPLCLVTKLKSRLPWQRRKHTSTSFKLVDVLKGGDSAGIELKHSDLFLYSTTTCYTANAKLSFSLQSTEVNIGGAGKNLLSVSQVSLRRTYVNRRQPWVIDPSNSFIQQVQSCLRLQLYVVVEILEIMAPLLIEETNEGEGKGRVTAMEMFSLQTKGSCLKKRSMQVPAGTVVAYVVEKLCFQEEQYSGFLPSSKMVQDSLCYEGSKNELGSSPPAFQLVKETIKEEYEILSYLSQPLKTKLLASLQSFLQDSDVVSALGSVLELSLAGGKASRSMLDSLDEDFRPQLETLLDGLGVLGEGKAGDDCDLWRPMHFLCSALEDLDERTLPFLEICLEKQVVAKLLVMLNGILEWILSTNGGSVFSPAHSLTEEELELAMEMLQTCHLISQAQRPPLTYLWNKKAWSGLTALYTVLHGLQILSK</sequence>
<evidence type="ECO:0000313" key="15">
    <source>
        <dbReference type="Proteomes" id="UP000694392"/>
    </source>
</evidence>
<keyword evidence="10" id="KW-0564">Palmitate</keyword>
<dbReference type="InterPro" id="IPR040460">
    <property type="entry name" value="Gasdermin_pore"/>
</dbReference>
<comment type="subcellular location">
    <subcellularLocation>
        <location evidence="2">Cell membrane</location>
        <topology evidence="2">Multi-pass membrane protein</topology>
    </subcellularLocation>
    <subcellularLocation>
        <location evidence="1">Cytoplasm</location>
    </subcellularLocation>
</comment>
<dbReference type="GO" id="GO:0005546">
    <property type="term" value="F:phosphatidylinositol-4,5-bisphosphate binding"/>
    <property type="evidence" value="ECO:0007669"/>
    <property type="project" value="TreeGrafter"/>
</dbReference>
<keyword evidence="9" id="KW-0472">Membrane</keyword>
<dbReference type="InterPro" id="IPR007677">
    <property type="entry name" value="Gasdermin"/>
</dbReference>
<evidence type="ECO:0000256" key="7">
    <source>
        <dbReference type="ARBA" id="ARBA00022590"/>
    </source>
</evidence>
<dbReference type="PANTHER" id="PTHR16399">
    <property type="entry name" value="GASDERMIN"/>
    <property type="match status" value="1"/>
</dbReference>
<reference evidence="14" key="1">
    <citation type="submission" date="2025-08" db="UniProtKB">
        <authorList>
            <consortium name="Ensembl"/>
        </authorList>
    </citation>
    <scope>IDENTIFICATION</scope>
</reference>
<dbReference type="GO" id="GO:0005886">
    <property type="term" value="C:plasma membrane"/>
    <property type="evidence" value="ECO:0007669"/>
    <property type="project" value="UniProtKB-SubCell"/>
</dbReference>
<comment type="similarity">
    <text evidence="3">Belongs to the gasdermin family.</text>
</comment>
<keyword evidence="8" id="KW-0812">Transmembrane</keyword>
<keyword evidence="7" id="KW-1210">Necrosis</keyword>
<organism evidence="14 15">
    <name type="scientific">Sphenodon punctatus</name>
    <name type="common">Tuatara</name>
    <name type="synonym">Hatteria punctata</name>
    <dbReference type="NCBI Taxonomy" id="8508"/>
    <lineage>
        <taxon>Eukaryota</taxon>
        <taxon>Metazoa</taxon>
        <taxon>Chordata</taxon>
        <taxon>Craniata</taxon>
        <taxon>Vertebrata</taxon>
        <taxon>Euteleostomi</taxon>
        <taxon>Lepidosauria</taxon>
        <taxon>Sphenodontia</taxon>
        <taxon>Sphenodontidae</taxon>
        <taxon>Sphenodon</taxon>
    </lineage>
</organism>
<dbReference type="Proteomes" id="UP000694392">
    <property type="component" value="Unplaced"/>
</dbReference>
<evidence type="ECO:0000256" key="11">
    <source>
        <dbReference type="ARBA" id="ARBA00023288"/>
    </source>
</evidence>
<evidence type="ECO:0000256" key="2">
    <source>
        <dbReference type="ARBA" id="ARBA00004651"/>
    </source>
</evidence>